<accession>A0A7X5J937</accession>
<protein>
    <submittedName>
        <fullName evidence="2">TIGR02217 family protein</fullName>
    </submittedName>
</protein>
<dbReference type="AlphaFoldDB" id="A0A7X5J937"/>
<dbReference type="InterPro" id="IPR011740">
    <property type="entry name" value="DUF2460"/>
</dbReference>
<dbReference type="Pfam" id="PF09343">
    <property type="entry name" value="DUF2460"/>
    <property type="match status" value="1"/>
</dbReference>
<evidence type="ECO:0000259" key="1">
    <source>
        <dbReference type="Pfam" id="PF09343"/>
    </source>
</evidence>
<sequence>MIAFLDESFPLPIAFGSRGGPERRTEVVTLASGRETRNARWADSRRRYDAGSGIRSLADLRAVVALFERARGRMSGFRFRDPFDHSSALTGGAPGALNVALGTGTGSRTRYPLVKVYGSGPAAYARVIDLPVAGSLKLAVNGTELPPGGFSFDAATREVVLATPPANGAVVTAGFLFDVPVRFDTDSLDLSLTHFEAGEAPHIPLVEIRLGG</sequence>
<reference evidence="3" key="1">
    <citation type="submission" date="2020-01" db="EMBL/GenBank/DDBJ databases">
        <authorList>
            <person name="Fang Y."/>
            <person name="Sun R."/>
            <person name="Nie L."/>
            <person name="He J."/>
            <person name="Hao L."/>
            <person name="Wang L."/>
            <person name="Su S."/>
            <person name="Lv E."/>
            <person name="Zhang Z."/>
            <person name="Xie R."/>
            <person name="Liu H."/>
        </authorList>
    </citation>
    <scope>NUCLEOTIDE SEQUENCE [LARGE SCALE GENOMIC DNA]</scope>
    <source>
        <strain evidence="3">XCT-53</strain>
    </source>
</reference>
<organism evidence="2 3">
    <name type="scientific">Pannonibacter tanglangensis</name>
    <dbReference type="NCBI Taxonomy" id="2750084"/>
    <lineage>
        <taxon>Bacteria</taxon>
        <taxon>Pseudomonadati</taxon>
        <taxon>Pseudomonadota</taxon>
        <taxon>Alphaproteobacteria</taxon>
        <taxon>Hyphomicrobiales</taxon>
        <taxon>Stappiaceae</taxon>
        <taxon>Pannonibacter</taxon>
    </lineage>
</organism>
<proteinExistence type="predicted"/>
<dbReference type="Proteomes" id="UP000586722">
    <property type="component" value="Unassembled WGS sequence"/>
</dbReference>
<dbReference type="NCBIfam" id="TIGR02217">
    <property type="entry name" value="chp_TIGR02217"/>
    <property type="match status" value="1"/>
</dbReference>
<gene>
    <name evidence="2" type="ORF">GWI72_09300</name>
</gene>
<comment type="caution">
    <text evidence="2">The sequence shown here is derived from an EMBL/GenBank/DDBJ whole genome shotgun (WGS) entry which is preliminary data.</text>
</comment>
<dbReference type="EMBL" id="JAABLQ010000001">
    <property type="protein sequence ID" value="NBN78462.1"/>
    <property type="molecule type" value="Genomic_DNA"/>
</dbReference>
<dbReference type="RefSeq" id="WP_161708460.1">
    <property type="nucleotide sequence ID" value="NZ_JAABLQ010000001.1"/>
</dbReference>
<evidence type="ECO:0000313" key="3">
    <source>
        <dbReference type="Proteomes" id="UP000586722"/>
    </source>
</evidence>
<name>A0A7X5J937_9HYPH</name>
<keyword evidence="3" id="KW-1185">Reference proteome</keyword>
<evidence type="ECO:0000313" key="2">
    <source>
        <dbReference type="EMBL" id="NBN78462.1"/>
    </source>
</evidence>
<feature type="domain" description="DUF2460" evidence="1">
    <location>
        <begin position="7"/>
        <end position="209"/>
    </location>
</feature>